<dbReference type="PANTHER" id="PTHR36115:SF4">
    <property type="entry name" value="MEMBRANE PROTEIN"/>
    <property type="match status" value="1"/>
</dbReference>
<dbReference type="OrthoDB" id="9774993at2"/>
<sequence length="235" mass="24899">MTGSPPPPPPPSDPSGNDPTGGNPSGQQPPAGSRPPYGQDPTGQQPPYGRDPSQQPPYGQDPTGQYPYGQGGPYGQEPTYGAGAGGGYGGGPTLGGPLRRLVARIIDSLIVGVVAGLISWPVTGNDYDDVSFGAQFTSGLIFSLIYFVYEGFQLDRFGRTLGKRVVRIRVVRVADGGPIAGSIAWTRAGVYTLPVIVPCLGTLFWLVNVLWQLWDQPWHQCLHDKAARTTVIRGA</sequence>
<dbReference type="EMBL" id="BIFH01000051">
    <property type="protein sequence ID" value="GCE01692.1"/>
    <property type="molecule type" value="Genomic_DNA"/>
</dbReference>
<protein>
    <submittedName>
        <fullName evidence="9">RDD family protein</fullName>
    </submittedName>
</protein>
<keyword evidence="2" id="KW-1003">Cell membrane</keyword>
<dbReference type="InterPro" id="IPR010432">
    <property type="entry name" value="RDD"/>
</dbReference>
<feature type="compositionally biased region" description="Pro residues" evidence="6">
    <location>
        <begin position="1"/>
        <end position="13"/>
    </location>
</feature>
<comment type="caution">
    <text evidence="9">The sequence shown here is derived from an EMBL/GenBank/DDBJ whole genome shotgun (WGS) entry which is preliminary data.</text>
</comment>
<evidence type="ECO:0000313" key="9">
    <source>
        <dbReference type="EMBL" id="GCE01692.1"/>
    </source>
</evidence>
<dbReference type="PANTHER" id="PTHR36115">
    <property type="entry name" value="PROLINE-RICH ANTIGEN HOMOLOG-RELATED"/>
    <property type="match status" value="1"/>
</dbReference>
<accession>A0A401Z4A9</accession>
<feature type="transmembrane region" description="Helical" evidence="7">
    <location>
        <begin position="101"/>
        <end position="120"/>
    </location>
</feature>
<reference evidence="9 10" key="1">
    <citation type="submission" date="2018-12" db="EMBL/GenBank/DDBJ databases">
        <title>Draft genome sequence of Embleya hyalina NBRC 13850T.</title>
        <authorList>
            <person name="Komaki H."/>
            <person name="Hosoyama A."/>
            <person name="Kimura A."/>
            <person name="Ichikawa N."/>
            <person name="Tamura T."/>
        </authorList>
    </citation>
    <scope>NUCLEOTIDE SEQUENCE [LARGE SCALE GENOMIC DNA]</scope>
    <source>
        <strain evidence="9 10">NBRC 13850</strain>
    </source>
</reference>
<evidence type="ECO:0000256" key="5">
    <source>
        <dbReference type="ARBA" id="ARBA00023136"/>
    </source>
</evidence>
<dbReference type="Proteomes" id="UP000286931">
    <property type="component" value="Unassembled WGS sequence"/>
</dbReference>
<evidence type="ECO:0000256" key="6">
    <source>
        <dbReference type="SAM" id="MobiDB-lite"/>
    </source>
</evidence>
<dbReference type="RefSeq" id="WP_126643287.1">
    <property type="nucleotide sequence ID" value="NZ_BIFH01000051.1"/>
</dbReference>
<comment type="subcellular location">
    <subcellularLocation>
        <location evidence="1">Cell membrane</location>
        <topology evidence="1">Multi-pass membrane protein</topology>
    </subcellularLocation>
</comment>
<evidence type="ECO:0000256" key="4">
    <source>
        <dbReference type="ARBA" id="ARBA00022989"/>
    </source>
</evidence>
<feature type="transmembrane region" description="Helical" evidence="7">
    <location>
        <begin position="132"/>
        <end position="149"/>
    </location>
</feature>
<keyword evidence="5 7" id="KW-0472">Membrane</keyword>
<organism evidence="9 10">
    <name type="scientific">Embleya hyalina</name>
    <dbReference type="NCBI Taxonomy" id="516124"/>
    <lineage>
        <taxon>Bacteria</taxon>
        <taxon>Bacillati</taxon>
        <taxon>Actinomycetota</taxon>
        <taxon>Actinomycetes</taxon>
        <taxon>Kitasatosporales</taxon>
        <taxon>Streptomycetaceae</taxon>
        <taxon>Embleya</taxon>
    </lineage>
</organism>
<evidence type="ECO:0000256" key="1">
    <source>
        <dbReference type="ARBA" id="ARBA00004651"/>
    </source>
</evidence>
<feature type="region of interest" description="Disordered" evidence="6">
    <location>
        <begin position="1"/>
        <end position="84"/>
    </location>
</feature>
<keyword evidence="10" id="KW-1185">Reference proteome</keyword>
<dbReference type="GO" id="GO:0005886">
    <property type="term" value="C:plasma membrane"/>
    <property type="evidence" value="ECO:0007669"/>
    <property type="project" value="UniProtKB-SubCell"/>
</dbReference>
<evidence type="ECO:0000256" key="7">
    <source>
        <dbReference type="SAM" id="Phobius"/>
    </source>
</evidence>
<name>A0A401Z4A9_9ACTN</name>
<evidence type="ECO:0000259" key="8">
    <source>
        <dbReference type="Pfam" id="PF06271"/>
    </source>
</evidence>
<feature type="transmembrane region" description="Helical" evidence="7">
    <location>
        <begin position="188"/>
        <end position="207"/>
    </location>
</feature>
<dbReference type="InterPro" id="IPR051791">
    <property type="entry name" value="Pra-immunoreactive"/>
</dbReference>
<dbReference type="AlphaFoldDB" id="A0A401Z4A9"/>
<keyword evidence="4 7" id="KW-1133">Transmembrane helix</keyword>
<gene>
    <name evidence="9" type="ORF">EHYA_09461</name>
</gene>
<proteinExistence type="predicted"/>
<feature type="compositionally biased region" description="Low complexity" evidence="6">
    <location>
        <begin position="56"/>
        <end position="68"/>
    </location>
</feature>
<evidence type="ECO:0000256" key="2">
    <source>
        <dbReference type="ARBA" id="ARBA00022475"/>
    </source>
</evidence>
<feature type="domain" description="RDD" evidence="8">
    <location>
        <begin position="95"/>
        <end position="227"/>
    </location>
</feature>
<keyword evidence="3 7" id="KW-0812">Transmembrane</keyword>
<evidence type="ECO:0000313" key="10">
    <source>
        <dbReference type="Proteomes" id="UP000286931"/>
    </source>
</evidence>
<dbReference type="Pfam" id="PF06271">
    <property type="entry name" value="RDD"/>
    <property type="match status" value="1"/>
</dbReference>
<evidence type="ECO:0000256" key="3">
    <source>
        <dbReference type="ARBA" id="ARBA00022692"/>
    </source>
</evidence>